<reference evidence="10" key="2">
    <citation type="submission" date="2015-04" db="EMBL/GenBank/DDBJ databases">
        <title>The complete genome sequence of Erythrobacter sp. s21-N3.</title>
        <authorList>
            <person name="Zhuang L."/>
            <person name="Liu Y."/>
            <person name="Shao Z."/>
        </authorList>
    </citation>
    <scope>NUCLEOTIDE SEQUENCE [LARGE SCALE GENOMIC DNA]</scope>
    <source>
        <strain evidence="10">s21-N3</strain>
    </source>
</reference>
<keyword evidence="6 7" id="KW-0472">Membrane</keyword>
<accession>A0A0H4VCK4</accession>
<feature type="domain" description="Glycine transporter" evidence="8">
    <location>
        <begin position="93"/>
        <end position="166"/>
    </location>
</feature>
<dbReference type="PANTHER" id="PTHR30506">
    <property type="entry name" value="INNER MEMBRANE PROTEIN"/>
    <property type="match status" value="1"/>
</dbReference>
<keyword evidence="4 7" id="KW-0812">Transmembrane</keyword>
<dbReference type="EMBL" id="CP011310">
    <property type="protein sequence ID" value="AKQ40809.1"/>
    <property type="molecule type" value="Genomic_DNA"/>
</dbReference>
<organism evidence="9 10">
    <name type="scientific">Aurantiacibacter atlanticus</name>
    <dbReference type="NCBI Taxonomy" id="1648404"/>
    <lineage>
        <taxon>Bacteria</taxon>
        <taxon>Pseudomonadati</taxon>
        <taxon>Pseudomonadota</taxon>
        <taxon>Alphaproteobacteria</taxon>
        <taxon>Sphingomonadales</taxon>
        <taxon>Erythrobacteraceae</taxon>
        <taxon>Aurantiacibacter</taxon>
    </lineage>
</organism>
<evidence type="ECO:0000256" key="1">
    <source>
        <dbReference type="ARBA" id="ARBA00004651"/>
    </source>
</evidence>
<feature type="transmembrane region" description="Helical" evidence="7">
    <location>
        <begin position="32"/>
        <end position="53"/>
    </location>
</feature>
<dbReference type="OrthoDB" id="9791874at2"/>
<comment type="subcellular location">
    <subcellularLocation>
        <location evidence="1">Cell membrane</location>
        <topology evidence="1">Multi-pass membrane protein</topology>
    </subcellularLocation>
</comment>
<feature type="transmembrane region" description="Helical" evidence="7">
    <location>
        <begin position="65"/>
        <end position="84"/>
    </location>
</feature>
<dbReference type="KEGG" id="ery:CP97_00220"/>
<evidence type="ECO:0000256" key="6">
    <source>
        <dbReference type="ARBA" id="ARBA00023136"/>
    </source>
</evidence>
<feature type="transmembrane region" description="Helical" evidence="7">
    <location>
        <begin position="6"/>
        <end position="25"/>
    </location>
</feature>
<name>A0A0H4VCK4_9SPHN</name>
<gene>
    <name evidence="9" type="ORF">CP97_00220</name>
</gene>
<evidence type="ECO:0000256" key="3">
    <source>
        <dbReference type="ARBA" id="ARBA00022475"/>
    </source>
</evidence>
<keyword evidence="10" id="KW-1185">Reference proteome</keyword>
<dbReference type="AlphaFoldDB" id="A0A0H4VCK4"/>
<keyword evidence="5 7" id="KW-1133">Transmembrane helix</keyword>
<keyword evidence="3" id="KW-1003">Cell membrane</keyword>
<dbReference type="InterPro" id="IPR005115">
    <property type="entry name" value="Gly_transporter"/>
</dbReference>
<protein>
    <recommendedName>
        <fullName evidence="8">Glycine transporter domain-containing protein</fullName>
    </recommendedName>
</protein>
<proteinExistence type="inferred from homology"/>
<evidence type="ECO:0000256" key="4">
    <source>
        <dbReference type="ARBA" id="ARBA00022692"/>
    </source>
</evidence>
<evidence type="ECO:0000256" key="7">
    <source>
        <dbReference type="SAM" id="Phobius"/>
    </source>
</evidence>
<dbReference type="RefSeq" id="WP_048884292.1">
    <property type="nucleotide sequence ID" value="NZ_CP011310.1"/>
</dbReference>
<evidence type="ECO:0000259" key="8">
    <source>
        <dbReference type="Pfam" id="PF03458"/>
    </source>
</evidence>
<dbReference type="GO" id="GO:0005886">
    <property type="term" value="C:plasma membrane"/>
    <property type="evidence" value="ECO:0007669"/>
    <property type="project" value="UniProtKB-SubCell"/>
</dbReference>
<evidence type="ECO:0000313" key="9">
    <source>
        <dbReference type="EMBL" id="AKQ40809.1"/>
    </source>
</evidence>
<dbReference type="PANTHER" id="PTHR30506:SF3">
    <property type="entry name" value="UPF0126 INNER MEMBRANE PROTEIN YADS-RELATED"/>
    <property type="match status" value="1"/>
</dbReference>
<feature type="transmembrane region" description="Helical" evidence="7">
    <location>
        <begin position="91"/>
        <end position="108"/>
    </location>
</feature>
<feature type="domain" description="Glycine transporter" evidence="8">
    <location>
        <begin position="8"/>
        <end position="82"/>
    </location>
</feature>
<evidence type="ECO:0000256" key="2">
    <source>
        <dbReference type="ARBA" id="ARBA00008193"/>
    </source>
</evidence>
<sequence length="208" mass="21939">MFENSIILLDWIGIVVFTITGALVASRNQMDVIGFILLGTVTGIGGGTIRDLILDAHPVLWLDRPQYLVVCVAVSIGVFFTAHLVTSRYRLILWLDALGLALFATAGAEKAASLGEAPIVAITMGVITACFGGIIRDVLGKEDSIIFSHEIYVTAAVVSAASYISFSALGLSRELAVGLALAAGFGLRAGALAFGWSLPRYKPRAPDT</sequence>
<dbReference type="Pfam" id="PF03458">
    <property type="entry name" value="Gly_transporter"/>
    <property type="match status" value="2"/>
</dbReference>
<dbReference type="PATRIC" id="fig|1648404.4.peg.47"/>
<evidence type="ECO:0000313" key="10">
    <source>
        <dbReference type="Proteomes" id="UP000059113"/>
    </source>
</evidence>
<feature type="transmembrane region" description="Helical" evidence="7">
    <location>
        <begin position="151"/>
        <end position="169"/>
    </location>
</feature>
<reference evidence="9 10" key="1">
    <citation type="journal article" date="2015" name="Int. J. Syst. Evol. Microbiol.">
        <title>Erythrobacter atlanticus sp. nov., a bacterium from ocean sediment able to degrade polycyclic aromatic hydrocarbons.</title>
        <authorList>
            <person name="Zhuang L."/>
            <person name="Liu Y."/>
            <person name="Wang L."/>
            <person name="Wang W."/>
            <person name="Shao Z."/>
        </authorList>
    </citation>
    <scope>NUCLEOTIDE SEQUENCE [LARGE SCALE GENOMIC DNA]</scope>
    <source>
        <strain evidence="10">s21-N3</strain>
    </source>
</reference>
<comment type="similarity">
    <text evidence="2">Belongs to the UPF0126 family.</text>
</comment>
<feature type="transmembrane region" description="Helical" evidence="7">
    <location>
        <begin position="120"/>
        <end position="139"/>
    </location>
</feature>
<feature type="transmembrane region" description="Helical" evidence="7">
    <location>
        <begin position="175"/>
        <end position="196"/>
    </location>
</feature>
<dbReference type="Proteomes" id="UP000059113">
    <property type="component" value="Chromosome"/>
</dbReference>
<evidence type="ECO:0000256" key="5">
    <source>
        <dbReference type="ARBA" id="ARBA00022989"/>
    </source>
</evidence>